<gene>
    <name evidence="2" type="ORF">C725_0792</name>
</gene>
<organism evidence="2 3">
    <name type="scientific">Pacificimonas flava</name>
    <dbReference type="NCBI Taxonomy" id="1234595"/>
    <lineage>
        <taxon>Bacteria</taxon>
        <taxon>Pseudomonadati</taxon>
        <taxon>Pseudomonadota</taxon>
        <taxon>Alphaproteobacteria</taxon>
        <taxon>Sphingomonadales</taxon>
        <taxon>Sphingosinicellaceae</taxon>
        <taxon>Pacificimonas</taxon>
    </lineage>
</organism>
<proteinExistence type="predicted"/>
<dbReference type="AlphaFoldDB" id="M2SEQ6"/>
<reference evidence="2 3" key="1">
    <citation type="journal article" date="2013" name="Genome Announc.">
        <title>Draft Genome Sequence of Strain JLT2015T, Belonging to the Family Sphingomonadaceae of the Alphaproteobacteria.</title>
        <authorList>
            <person name="Tang K."/>
            <person name="Liu K."/>
            <person name="Li S."/>
            <person name="Jiao N."/>
        </authorList>
    </citation>
    <scope>NUCLEOTIDE SEQUENCE [LARGE SCALE GENOMIC DNA]</scope>
    <source>
        <strain evidence="2 3">JLT2015</strain>
    </source>
</reference>
<protein>
    <recommendedName>
        <fullName evidence="4">Bacteriophage N4 adsorption protein A C-terminal domain-containing protein</fullName>
    </recommendedName>
</protein>
<evidence type="ECO:0008006" key="4">
    <source>
        <dbReference type="Google" id="ProtNLM"/>
    </source>
</evidence>
<accession>M2SEQ6</accession>
<evidence type="ECO:0000313" key="2">
    <source>
        <dbReference type="EMBL" id="EMD83820.1"/>
    </source>
</evidence>
<dbReference type="Proteomes" id="UP000011717">
    <property type="component" value="Unassembled WGS sequence"/>
</dbReference>
<evidence type="ECO:0000256" key="1">
    <source>
        <dbReference type="SAM" id="MobiDB-lite"/>
    </source>
</evidence>
<name>M2SEQ6_9SPHN</name>
<feature type="region of interest" description="Disordered" evidence="1">
    <location>
        <begin position="40"/>
        <end position="71"/>
    </location>
</feature>
<evidence type="ECO:0000313" key="3">
    <source>
        <dbReference type="Proteomes" id="UP000011717"/>
    </source>
</evidence>
<dbReference type="RefSeq" id="WP_008600287.1">
    <property type="nucleotide sequence ID" value="NZ_AMRV01000002.1"/>
</dbReference>
<keyword evidence="3" id="KW-1185">Reference proteome</keyword>
<comment type="caution">
    <text evidence="2">The sequence shown here is derived from an EMBL/GenBank/DDBJ whole genome shotgun (WGS) entry which is preliminary data.</text>
</comment>
<dbReference type="EMBL" id="AMRV01000002">
    <property type="protein sequence ID" value="EMD83820.1"/>
    <property type="molecule type" value="Genomic_DNA"/>
</dbReference>
<sequence length="412" mass="41445">MKPLIGLMLLAGALALWTIYRLPIAADHYTALLAGLSPLPPGGDPGEPRPDSSDMPAAKPVRSPPGPEAGRAAPLLLAAFTPQVSSPADAGTEPPGRVVESAAREQSVALSGSFGVELAGANAPNTEAPDAGPLAPGAAIAASKEQEIAFSLARAAYDALRSGDRRAAADGLSRAIAAAPAHAGSDGWRRDLAGLKRRLFVSAYASIRDGRGGPITGPLPAFGGSQQAAAVRYILNPLSAAPVGLAAGVIRAPQGGSRDTATEGVIGAHWQPLGRSGPTIAVEHRFDLGGGFGDADQLRIAGGYDMPGAGFAINGYADAGAVLRGGDLGYFASAQGFAGIRPAPSFSIGGGTWAGWQHLRGRDDLFVEAGPATSVSIPLGGVTLRVEGSYRVRVIGGAGPPRGPALTLSAAY</sequence>
<dbReference type="OrthoDB" id="7427399at2"/>